<dbReference type="FunFam" id="2.60.110.10:FF:000001">
    <property type="entry name" value="THAUMATIN-LIKE PROTEIN 1"/>
    <property type="match status" value="1"/>
</dbReference>
<dbReference type="Pfam" id="PF00314">
    <property type="entry name" value="Thaumatin"/>
    <property type="match status" value="1"/>
</dbReference>
<dbReference type="PROSITE" id="PS00316">
    <property type="entry name" value="THAUMATIN_1"/>
    <property type="match status" value="1"/>
</dbReference>
<feature type="compositionally biased region" description="Low complexity" evidence="3">
    <location>
        <begin position="256"/>
        <end position="274"/>
    </location>
</feature>
<evidence type="ECO:0000313" key="5">
    <source>
        <dbReference type="EMBL" id="CAL0323856.1"/>
    </source>
</evidence>
<feature type="region of interest" description="Disordered" evidence="3">
    <location>
        <begin position="253"/>
        <end position="275"/>
    </location>
</feature>
<evidence type="ECO:0000256" key="3">
    <source>
        <dbReference type="SAM" id="MobiDB-lite"/>
    </source>
</evidence>
<feature type="signal peptide" evidence="4">
    <location>
        <begin position="1"/>
        <end position="23"/>
    </location>
</feature>
<feature type="disulfide bond" evidence="2">
    <location>
        <begin position="80"/>
        <end position="90"/>
    </location>
</feature>
<dbReference type="AlphaFoldDB" id="A0AAV1XQE2"/>
<dbReference type="Gene3D" id="2.60.110.10">
    <property type="entry name" value="Thaumatin"/>
    <property type="match status" value="1"/>
</dbReference>
<evidence type="ECO:0000256" key="2">
    <source>
        <dbReference type="PIRSR" id="PIRSR002703-1"/>
    </source>
</evidence>
<keyword evidence="4" id="KW-0732">Signal</keyword>
<dbReference type="Proteomes" id="UP001497480">
    <property type="component" value="Unassembled WGS sequence"/>
</dbReference>
<feature type="disulfide bond" evidence="2">
    <location>
        <begin position="197"/>
        <end position="207"/>
    </location>
</feature>
<reference evidence="5 6" key="1">
    <citation type="submission" date="2024-03" db="EMBL/GenBank/DDBJ databases">
        <authorList>
            <person name="Martinez-Hernandez J."/>
        </authorList>
    </citation>
    <scope>NUCLEOTIDE SEQUENCE [LARGE SCALE GENOMIC DNA]</scope>
</reference>
<feature type="disulfide bond" evidence="2">
    <location>
        <begin position="32"/>
        <end position="247"/>
    </location>
</feature>
<dbReference type="SUPFAM" id="SSF49870">
    <property type="entry name" value="Osmotin, thaumatin-like protein"/>
    <property type="match status" value="1"/>
</dbReference>
<evidence type="ECO:0000256" key="4">
    <source>
        <dbReference type="SAM" id="SignalP"/>
    </source>
</evidence>
<dbReference type="PIRSF" id="PIRSF002703">
    <property type="entry name" value="Thaumatin"/>
    <property type="match status" value="1"/>
</dbReference>
<name>A0AAV1XQE2_LUPLU</name>
<comment type="similarity">
    <text evidence="1">Belongs to the thaumatin family.</text>
</comment>
<sequence length="323" mass="33961">MDHPTLLFSFLLTLHLSVSGVISTTFNIVNKCEYTVWPGILSNAGVPSLSTTGFVLQTGESTTITAPTSWGGRFWGRTHCSQDSTGKFSCVTGDCGSGKLECSGNGATPPATLAEFTLDGAGGLDFFDVSLVDGYNVAMLVVPDGGSSAGNCGSTGCIGDLNGACPSELKVMGVDGDDSVVACKSACEAFGSEQYCCSGAYGTPDTCKPSSYSQVFKTACPRAYSYAYDDKTSTFTCENADYTITFCPVPNTSQKESQGQNTNQESSSNSTTSTLVDNGTMEYVGAADQSEISWATCAHVFQSQAISCIISITMLLWQFCYLF</sequence>
<dbReference type="InterPro" id="IPR017949">
    <property type="entry name" value="Thaumatin_CS"/>
</dbReference>
<dbReference type="PANTHER" id="PTHR31048">
    <property type="entry name" value="OS03G0233200 PROTEIN"/>
    <property type="match status" value="1"/>
</dbReference>
<comment type="caution">
    <text evidence="5">The sequence shown here is derived from an EMBL/GenBank/DDBJ whole genome shotgun (WGS) entry which is preliminary data.</text>
</comment>
<dbReference type="PROSITE" id="PS51367">
    <property type="entry name" value="THAUMATIN_2"/>
    <property type="match status" value="1"/>
</dbReference>
<dbReference type="SMART" id="SM00205">
    <property type="entry name" value="THN"/>
    <property type="match status" value="1"/>
</dbReference>
<evidence type="ECO:0000313" key="6">
    <source>
        <dbReference type="Proteomes" id="UP001497480"/>
    </source>
</evidence>
<feature type="disulfide bond" evidence="2">
    <location>
        <begin position="95"/>
        <end position="102"/>
    </location>
</feature>
<dbReference type="EMBL" id="CAXHTB010000017">
    <property type="protein sequence ID" value="CAL0323856.1"/>
    <property type="molecule type" value="Genomic_DNA"/>
</dbReference>
<feature type="disulfide bond" evidence="2">
    <location>
        <begin position="187"/>
        <end position="196"/>
    </location>
</feature>
<keyword evidence="6" id="KW-1185">Reference proteome</keyword>
<evidence type="ECO:0000256" key="1">
    <source>
        <dbReference type="ARBA" id="ARBA00010607"/>
    </source>
</evidence>
<gene>
    <name evidence="5" type="ORF">LLUT_LOCUS24916</name>
</gene>
<organism evidence="5 6">
    <name type="scientific">Lupinus luteus</name>
    <name type="common">European yellow lupine</name>
    <dbReference type="NCBI Taxonomy" id="3873"/>
    <lineage>
        <taxon>Eukaryota</taxon>
        <taxon>Viridiplantae</taxon>
        <taxon>Streptophyta</taxon>
        <taxon>Embryophyta</taxon>
        <taxon>Tracheophyta</taxon>
        <taxon>Spermatophyta</taxon>
        <taxon>Magnoliopsida</taxon>
        <taxon>eudicotyledons</taxon>
        <taxon>Gunneridae</taxon>
        <taxon>Pentapetalae</taxon>
        <taxon>rosids</taxon>
        <taxon>fabids</taxon>
        <taxon>Fabales</taxon>
        <taxon>Fabaceae</taxon>
        <taxon>Papilionoideae</taxon>
        <taxon>50 kb inversion clade</taxon>
        <taxon>genistoids sensu lato</taxon>
        <taxon>core genistoids</taxon>
        <taxon>Genisteae</taxon>
        <taxon>Lupinus</taxon>
    </lineage>
</organism>
<feature type="disulfide bond" evidence="2">
    <location>
        <begin position="157"/>
        <end position="220"/>
    </location>
</feature>
<evidence type="ECO:0008006" key="7">
    <source>
        <dbReference type="Google" id="ProtNLM"/>
    </source>
</evidence>
<dbReference type="CDD" id="cd09218">
    <property type="entry name" value="TLP-PA"/>
    <property type="match status" value="1"/>
</dbReference>
<feature type="disulfide bond" evidence="2">
    <location>
        <begin position="152"/>
        <end position="237"/>
    </location>
</feature>
<accession>A0AAV1XQE2</accession>
<dbReference type="PRINTS" id="PR00347">
    <property type="entry name" value="THAUMATIN"/>
</dbReference>
<proteinExistence type="inferred from homology"/>
<feature type="disulfide bond" evidence="2">
    <location>
        <begin position="165"/>
        <end position="183"/>
    </location>
</feature>
<dbReference type="InterPro" id="IPR001938">
    <property type="entry name" value="Thaumatin"/>
</dbReference>
<protein>
    <recommendedName>
        <fullName evidence="7">Thaumatin-like protein 1b</fullName>
    </recommendedName>
</protein>
<feature type="chain" id="PRO_5043954162" description="Thaumatin-like protein 1b" evidence="4">
    <location>
        <begin position="24"/>
        <end position="323"/>
    </location>
</feature>
<dbReference type="InterPro" id="IPR037176">
    <property type="entry name" value="Osmotin/thaumatin-like_sf"/>
</dbReference>
<keyword evidence="2" id="KW-1015">Disulfide bond</keyword>